<dbReference type="KEGG" id="mrs:Murru_0739"/>
<organism evidence="2 3">
    <name type="scientific">Allomuricauda ruestringensis (strain DSM 13258 / CIP 107369 / LMG 19739 / B1)</name>
    <name type="common">Muricauda ruestringensis</name>
    <dbReference type="NCBI Taxonomy" id="886377"/>
    <lineage>
        <taxon>Bacteria</taxon>
        <taxon>Pseudomonadati</taxon>
        <taxon>Bacteroidota</taxon>
        <taxon>Flavobacteriia</taxon>
        <taxon>Flavobacteriales</taxon>
        <taxon>Flavobacteriaceae</taxon>
        <taxon>Flagellimonas</taxon>
    </lineage>
</organism>
<dbReference type="SMART" id="SM00530">
    <property type="entry name" value="HTH_XRE"/>
    <property type="match status" value="1"/>
</dbReference>
<dbReference type="InterPro" id="IPR001387">
    <property type="entry name" value="Cro/C1-type_HTH"/>
</dbReference>
<gene>
    <name evidence="2" type="ordered locus">Murru_0739</name>
</gene>
<dbReference type="eggNOG" id="COG1476">
    <property type="taxonomic scope" value="Bacteria"/>
</dbReference>
<dbReference type="PROSITE" id="PS50943">
    <property type="entry name" value="HTH_CROC1"/>
    <property type="match status" value="1"/>
</dbReference>
<dbReference type="HOGENOM" id="CLU_066192_52_0_10"/>
<evidence type="ECO:0000313" key="2">
    <source>
        <dbReference type="EMBL" id="AEM69789.1"/>
    </source>
</evidence>
<feature type="domain" description="HTH cro/C1-type" evidence="1">
    <location>
        <begin position="20"/>
        <end position="74"/>
    </location>
</feature>
<dbReference type="AlphaFoldDB" id="G2PRZ4"/>
<dbReference type="Gene3D" id="1.10.260.40">
    <property type="entry name" value="lambda repressor-like DNA-binding domains"/>
    <property type="match status" value="1"/>
</dbReference>
<dbReference type="InterPro" id="IPR010982">
    <property type="entry name" value="Lambda_DNA-bd_dom_sf"/>
</dbReference>
<dbReference type="SUPFAM" id="SSF47413">
    <property type="entry name" value="lambda repressor-like DNA-binding domains"/>
    <property type="match status" value="1"/>
</dbReference>
<dbReference type="Proteomes" id="UP000008908">
    <property type="component" value="Chromosome"/>
</dbReference>
<evidence type="ECO:0000259" key="1">
    <source>
        <dbReference type="PROSITE" id="PS50943"/>
    </source>
</evidence>
<evidence type="ECO:0000313" key="3">
    <source>
        <dbReference type="Proteomes" id="UP000008908"/>
    </source>
</evidence>
<sequence length="79" mass="9243">MTIFDTEQLPNMEKEVFNRIKAVLAEKGKTNNWLADELDMNRTTISKWCRNDMQPRVETLFQIAKALDVDVRELLVSTK</sequence>
<keyword evidence="3" id="KW-1185">Reference proteome</keyword>
<reference evidence="3" key="1">
    <citation type="submission" date="2011-08" db="EMBL/GenBank/DDBJ databases">
        <title>The complete genome of Muricauda ruestringensis DSM 13258.</title>
        <authorList>
            <person name="Lucas S."/>
            <person name="Han J."/>
            <person name="Lapidus A."/>
            <person name="Bruce D."/>
            <person name="Goodwin L."/>
            <person name="Pitluck S."/>
            <person name="Peters L."/>
            <person name="Kyrpides N."/>
            <person name="Mavromatis K."/>
            <person name="Ivanova N."/>
            <person name="Ovchinnikova G."/>
            <person name="Teshima H."/>
            <person name="Detter J.C."/>
            <person name="Tapia R."/>
            <person name="Han C."/>
            <person name="Land M."/>
            <person name="Hauser L."/>
            <person name="Markowitz V."/>
            <person name="Cheng J.-F."/>
            <person name="Hugenholtz P."/>
            <person name="Woyke T."/>
            <person name="Wu D."/>
            <person name="Spring S."/>
            <person name="Schroeder M."/>
            <person name="Brambilla E."/>
            <person name="Klenk H.-P."/>
            <person name="Eisen J.A."/>
        </authorList>
    </citation>
    <scope>NUCLEOTIDE SEQUENCE [LARGE SCALE GENOMIC DNA]</scope>
    <source>
        <strain evidence="3">DSM 13258 / LMG 19739 / B1</strain>
    </source>
</reference>
<protein>
    <submittedName>
        <fullName evidence="2">Helix-turn-helix domain protein</fullName>
    </submittedName>
</protein>
<name>G2PRZ4_ALLRU</name>
<dbReference type="GO" id="GO:0003677">
    <property type="term" value="F:DNA binding"/>
    <property type="evidence" value="ECO:0007669"/>
    <property type="project" value="InterPro"/>
</dbReference>
<reference evidence="2 3" key="2">
    <citation type="journal article" date="2012" name="Stand. Genomic Sci.">
        <title>Complete genome sequence of the facultatively anaerobic, appendaged bacterium Muricauda ruestringensis type strain (B1(T)).</title>
        <authorList>
            <person name="Huntemann M."/>
            <person name="Teshima H."/>
            <person name="Lapidus A."/>
            <person name="Nolan M."/>
            <person name="Lucas S."/>
            <person name="Hammon N."/>
            <person name="Deshpande S."/>
            <person name="Cheng J.F."/>
            <person name="Tapia R."/>
            <person name="Goodwin L.A."/>
            <person name="Pitluck S."/>
            <person name="Liolios K."/>
            <person name="Pagani I."/>
            <person name="Ivanova N."/>
            <person name="Mavromatis K."/>
            <person name="Mikhailova N."/>
            <person name="Pati A."/>
            <person name="Chen A."/>
            <person name="Palaniappan K."/>
            <person name="Land M."/>
            <person name="Hauser L."/>
            <person name="Pan C."/>
            <person name="Brambilla E.M."/>
            <person name="Rohde M."/>
            <person name="Spring S."/>
            <person name="Goker M."/>
            <person name="Detter J.C."/>
            <person name="Bristow J."/>
            <person name="Eisen J.A."/>
            <person name="Markowitz V."/>
            <person name="Hugenholtz P."/>
            <person name="Kyrpides N.C."/>
            <person name="Klenk H.P."/>
            <person name="Woyke T."/>
        </authorList>
    </citation>
    <scope>NUCLEOTIDE SEQUENCE [LARGE SCALE GENOMIC DNA]</scope>
    <source>
        <strain evidence="3">DSM 13258 / LMG 19739 / B1</strain>
    </source>
</reference>
<proteinExistence type="predicted"/>
<dbReference type="EMBL" id="CP002999">
    <property type="protein sequence ID" value="AEM69789.1"/>
    <property type="molecule type" value="Genomic_DNA"/>
</dbReference>
<dbReference type="CDD" id="cd00093">
    <property type="entry name" value="HTH_XRE"/>
    <property type="match status" value="1"/>
</dbReference>
<dbReference type="Pfam" id="PF01381">
    <property type="entry name" value="HTH_3"/>
    <property type="match status" value="1"/>
</dbReference>
<dbReference type="STRING" id="886377.Murru_0739"/>
<accession>G2PRZ4</accession>